<feature type="signal peptide" evidence="1">
    <location>
        <begin position="1"/>
        <end position="28"/>
    </location>
</feature>
<dbReference type="Pfam" id="PF07833">
    <property type="entry name" value="Cu_amine_oxidN1"/>
    <property type="match status" value="1"/>
</dbReference>
<dbReference type="EMBL" id="QEVW01000005">
    <property type="protein sequence ID" value="RAW16678.1"/>
    <property type="molecule type" value="Genomic_DNA"/>
</dbReference>
<dbReference type="Gene3D" id="3.10.28.20">
    <property type="entry name" value="Acetamidase/Formamidase-like domains"/>
    <property type="match status" value="1"/>
</dbReference>
<dbReference type="InterPro" id="IPR004304">
    <property type="entry name" value="FmdA_AmdA"/>
</dbReference>
<accession>A0A329R152</accession>
<dbReference type="AlphaFoldDB" id="A0A329R152"/>
<dbReference type="InterPro" id="IPR036582">
    <property type="entry name" value="Mao_N_sf"/>
</dbReference>
<dbReference type="Gene3D" id="3.30.457.10">
    <property type="entry name" value="Copper amine oxidase-like, N-terminal domain"/>
    <property type="match status" value="1"/>
</dbReference>
<sequence length="517" mass="56750">MNNRFKWKVSSALSAVLLVIPASYVANADTNQFKNVPKTHYLEAKSENVRWGNIGKGDPVLTVNSGDIVTVEAVTHHSGDDYERMIKGDAGAEDIFHWSETKKNEADRGPGVHIMTGPIAVEGAEPGDVLEVKILDMKLRPSGNGEYAGKTFGSNVAANWGLLYGEMEETPNTREVVTIYEMETKGGNDYAKALYSYRWTPQTDPSGTVHPTIDYPGVIVDHSTVEENHDVLKGIHVPVRLHFGTMSVAPKEADVVDSVPPSYYGGNIDDWRVTEGATMYYPVSVPGALLSVGDPHAGQGDSELNGTAIETSVTGDIQLILHKKAALDNKLKALNFPLLENENEWVVHGFSYANHLAELGENAQTEIFKQSSLDKAMKDAANKTKSFLMRGMDLTEDEAYSLMSVSTDFGITQVVDGNWGIHGIINKKIFGEKEQKRTLLRTSFEQFGADIGWEPATKMITIQYNGNTLSAKIGATTATFNEETIKLTAPIQLNDQKSAEVSDYFVTFYRAKLSKTE</sequence>
<dbReference type="SUPFAM" id="SSF55383">
    <property type="entry name" value="Copper amine oxidase, domain N"/>
    <property type="match status" value="1"/>
</dbReference>
<dbReference type="RefSeq" id="WP_113052349.1">
    <property type="nucleotide sequence ID" value="NZ_QEVW01000005.1"/>
</dbReference>
<keyword evidence="1" id="KW-0732">Signal</keyword>
<dbReference type="Pfam" id="PF03069">
    <property type="entry name" value="FmdA_AmdA"/>
    <property type="match status" value="1"/>
</dbReference>
<dbReference type="InterPro" id="IPR012854">
    <property type="entry name" value="Cu_amine_oxidase-like_N"/>
</dbReference>
<dbReference type="Proteomes" id="UP000250642">
    <property type="component" value="Unassembled WGS sequence"/>
</dbReference>
<protein>
    <submittedName>
        <fullName evidence="3">Acetamidase</fullName>
    </submittedName>
</protein>
<feature type="chain" id="PRO_5016253507" evidence="1">
    <location>
        <begin position="29"/>
        <end position="517"/>
    </location>
</feature>
<evidence type="ECO:0000313" key="4">
    <source>
        <dbReference type="Proteomes" id="UP000250642"/>
    </source>
</evidence>
<evidence type="ECO:0000256" key="1">
    <source>
        <dbReference type="SAM" id="SignalP"/>
    </source>
</evidence>
<dbReference type="Gene3D" id="2.60.120.580">
    <property type="entry name" value="Acetamidase/Formamidase-like domains"/>
    <property type="match status" value="2"/>
</dbReference>
<dbReference type="PANTHER" id="PTHR31891:SF1">
    <property type="entry name" value="FORMAMIDASE C869.04-RELATED"/>
    <property type="match status" value="1"/>
</dbReference>
<proteinExistence type="predicted"/>
<evidence type="ECO:0000313" key="3">
    <source>
        <dbReference type="EMBL" id="RAW16678.1"/>
    </source>
</evidence>
<organism evidence="3 4">
    <name type="scientific">Paenibacillus taichungensis</name>
    <dbReference type="NCBI Taxonomy" id="484184"/>
    <lineage>
        <taxon>Bacteria</taxon>
        <taxon>Bacillati</taxon>
        <taxon>Bacillota</taxon>
        <taxon>Bacilli</taxon>
        <taxon>Bacillales</taxon>
        <taxon>Paenibacillaceae</taxon>
        <taxon>Paenibacillus</taxon>
    </lineage>
</organism>
<reference evidence="3 4" key="1">
    <citation type="submission" date="2018-04" db="EMBL/GenBank/DDBJ databases">
        <title>Paenibacillus taichungensis Genome sequencing and assembly.</title>
        <authorList>
            <person name="Xu J."/>
            <person name="Rensing C."/>
            <person name="Mazhar H.S."/>
        </authorList>
    </citation>
    <scope>NUCLEOTIDE SEQUENCE [LARGE SCALE GENOMIC DNA]</scope>
    <source>
        <strain evidence="3 4">NC1</strain>
    </source>
</reference>
<dbReference type="SUPFAM" id="SSF141130">
    <property type="entry name" value="Acetamidase/Formamidase-like"/>
    <property type="match status" value="1"/>
</dbReference>
<dbReference type="GO" id="GO:0016811">
    <property type="term" value="F:hydrolase activity, acting on carbon-nitrogen (but not peptide) bonds, in linear amides"/>
    <property type="evidence" value="ECO:0007669"/>
    <property type="project" value="InterPro"/>
</dbReference>
<name>A0A329R152_9BACL</name>
<dbReference type="PANTHER" id="PTHR31891">
    <property type="entry name" value="FORMAMIDASE C869.04-RELATED"/>
    <property type="match status" value="1"/>
</dbReference>
<feature type="domain" description="Copper amine oxidase-like N-terminal" evidence="2">
    <location>
        <begin position="440"/>
        <end position="496"/>
    </location>
</feature>
<evidence type="ECO:0000259" key="2">
    <source>
        <dbReference type="Pfam" id="PF07833"/>
    </source>
</evidence>
<comment type="caution">
    <text evidence="3">The sequence shown here is derived from an EMBL/GenBank/DDBJ whole genome shotgun (WGS) entry which is preliminary data.</text>
</comment>
<gene>
    <name evidence="3" type="ORF">DC345_06100</name>
</gene>